<proteinExistence type="predicted"/>
<evidence type="ECO:0000256" key="1">
    <source>
        <dbReference type="SAM" id="SignalP"/>
    </source>
</evidence>
<evidence type="ECO:0000313" key="3">
    <source>
        <dbReference type="Proteomes" id="UP000824469"/>
    </source>
</evidence>
<feature type="chain" id="PRO_5041248762" description="Secreted protein" evidence="1">
    <location>
        <begin position="21"/>
        <end position="75"/>
    </location>
</feature>
<dbReference type="EMBL" id="JAHRHJ020000452">
    <property type="protein sequence ID" value="KAH9294046.1"/>
    <property type="molecule type" value="Genomic_DNA"/>
</dbReference>
<organism evidence="2 3">
    <name type="scientific">Taxus chinensis</name>
    <name type="common">Chinese yew</name>
    <name type="synonym">Taxus wallichiana var. chinensis</name>
    <dbReference type="NCBI Taxonomy" id="29808"/>
    <lineage>
        <taxon>Eukaryota</taxon>
        <taxon>Viridiplantae</taxon>
        <taxon>Streptophyta</taxon>
        <taxon>Embryophyta</taxon>
        <taxon>Tracheophyta</taxon>
        <taxon>Spermatophyta</taxon>
        <taxon>Pinopsida</taxon>
        <taxon>Pinidae</taxon>
        <taxon>Conifers II</taxon>
        <taxon>Cupressales</taxon>
        <taxon>Taxaceae</taxon>
        <taxon>Taxus</taxon>
    </lineage>
</organism>
<evidence type="ECO:0000313" key="2">
    <source>
        <dbReference type="EMBL" id="KAH9294046.1"/>
    </source>
</evidence>
<keyword evidence="1" id="KW-0732">Signal</keyword>
<reference evidence="2 3" key="1">
    <citation type="journal article" date="2021" name="Nat. Plants">
        <title>The Taxus genome provides insights into paclitaxel biosynthesis.</title>
        <authorList>
            <person name="Xiong X."/>
            <person name="Gou J."/>
            <person name="Liao Q."/>
            <person name="Li Y."/>
            <person name="Zhou Q."/>
            <person name="Bi G."/>
            <person name="Li C."/>
            <person name="Du R."/>
            <person name="Wang X."/>
            <person name="Sun T."/>
            <person name="Guo L."/>
            <person name="Liang H."/>
            <person name="Lu P."/>
            <person name="Wu Y."/>
            <person name="Zhang Z."/>
            <person name="Ro D.K."/>
            <person name="Shang Y."/>
            <person name="Huang S."/>
            <person name="Yan J."/>
        </authorList>
    </citation>
    <scope>NUCLEOTIDE SEQUENCE [LARGE SCALE GENOMIC DNA]</scope>
    <source>
        <strain evidence="2">Ta-2019</strain>
    </source>
</reference>
<gene>
    <name evidence="2" type="ORF">KI387_040751</name>
</gene>
<sequence length="75" mass="8285">MHGSCWCVLCLCVETPFCCAEPVRGDSERRLSVNCVERGDPRGLQCVDGQLEEPLSVENLLSLFSVEEVVVLSLE</sequence>
<feature type="signal peptide" evidence="1">
    <location>
        <begin position="1"/>
        <end position="20"/>
    </location>
</feature>
<comment type="caution">
    <text evidence="2">The sequence shown here is derived from an EMBL/GenBank/DDBJ whole genome shotgun (WGS) entry which is preliminary data.</text>
</comment>
<dbReference type="Proteomes" id="UP000824469">
    <property type="component" value="Unassembled WGS sequence"/>
</dbReference>
<evidence type="ECO:0008006" key="4">
    <source>
        <dbReference type="Google" id="ProtNLM"/>
    </source>
</evidence>
<dbReference type="AlphaFoldDB" id="A0AA38C7M5"/>
<feature type="non-terminal residue" evidence="2">
    <location>
        <position position="75"/>
    </location>
</feature>
<protein>
    <recommendedName>
        <fullName evidence="4">Secreted protein</fullName>
    </recommendedName>
</protein>
<accession>A0AA38C7M5</accession>
<keyword evidence="3" id="KW-1185">Reference proteome</keyword>
<name>A0AA38C7M5_TAXCH</name>